<dbReference type="InterPro" id="IPR036866">
    <property type="entry name" value="RibonucZ/Hydroxyglut_hydro"/>
</dbReference>
<evidence type="ECO:0000313" key="2">
    <source>
        <dbReference type="Proteomes" id="UP000682005"/>
    </source>
</evidence>
<dbReference type="RefSeq" id="WP_025079121.1">
    <property type="nucleotide sequence ID" value="NZ_BAKO01000043.1"/>
</dbReference>
<name>A0ABX7XWI0_9BACT</name>
<evidence type="ECO:0000313" key="1">
    <source>
        <dbReference type="EMBL" id="QUB85915.1"/>
    </source>
</evidence>
<dbReference type="SUPFAM" id="SSF56281">
    <property type="entry name" value="Metallo-hydrolase/oxidoreductase"/>
    <property type="match status" value="1"/>
</dbReference>
<sequence>MIQRFFHPVGQGAFYSERHIDDNINIVYDCGTEYTNRGNKGTKGVVSQSFSKNDVIHYLFISHFDYDHISKITLLKKTVKKIENVVLPLLHEETKRFLSEIYLALEEDDLATLVSDPTQYFDPETKIIVVKPGEYSEVRLSKEDDPVKGEKIIK</sequence>
<gene>
    <name evidence="1" type="ORF">J5A51_01220</name>
</gene>
<proteinExistence type="predicted"/>
<accession>A0ABX7XWI0</accession>
<protein>
    <recommendedName>
        <fullName evidence="3">Metallo-beta-lactamase domain-containing protein</fullName>
    </recommendedName>
</protein>
<dbReference type="EMBL" id="CP072369">
    <property type="protein sequence ID" value="QUB85915.1"/>
    <property type="molecule type" value="Genomic_DNA"/>
</dbReference>
<keyword evidence="2" id="KW-1185">Reference proteome</keyword>
<reference evidence="1 2" key="1">
    <citation type="submission" date="2021-03" db="EMBL/GenBank/DDBJ databases">
        <title>Human Oral Microbial Genomes.</title>
        <authorList>
            <person name="Johnston C.D."/>
            <person name="Chen T."/>
            <person name="Dewhirst F.E."/>
        </authorList>
    </citation>
    <scope>NUCLEOTIDE SEQUENCE [LARGE SCALE GENOMIC DNA]</scope>
    <source>
        <strain evidence="1 2">W1435</strain>
    </source>
</reference>
<dbReference type="Proteomes" id="UP000682005">
    <property type="component" value="Chromosome 2"/>
</dbReference>
<organism evidence="1 2">
    <name type="scientific">Prevotella fusca JCM 17724</name>
    <dbReference type="NCBI Taxonomy" id="1236517"/>
    <lineage>
        <taxon>Bacteria</taxon>
        <taxon>Pseudomonadati</taxon>
        <taxon>Bacteroidota</taxon>
        <taxon>Bacteroidia</taxon>
        <taxon>Bacteroidales</taxon>
        <taxon>Prevotellaceae</taxon>
        <taxon>Prevotella</taxon>
    </lineage>
</organism>
<dbReference type="Gene3D" id="3.60.15.10">
    <property type="entry name" value="Ribonuclease Z/Hydroxyacylglutathione hydrolase-like"/>
    <property type="match status" value="1"/>
</dbReference>
<evidence type="ECO:0008006" key="3">
    <source>
        <dbReference type="Google" id="ProtNLM"/>
    </source>
</evidence>